<sequence length="153" mass="16125">MQDRAQRIELPDGTEVWARVSRLDAPGLDGTDALHGDEDGDFEDVGAWDALGARVEGLREVIGGVAASVRQATARVAPHETSVTFGVELSAKPGKAIALLADGEAKTNLSVTLTWRQDRQDGRDRQDHDGGAPAGAPPAEPPAGRREPDDAGR</sequence>
<feature type="domain" description="Trypsin-co-occurring" evidence="2">
    <location>
        <begin position="8"/>
        <end position="117"/>
    </location>
</feature>
<dbReference type="NCBIfam" id="NF041216">
    <property type="entry name" value="CU044_2847_fam"/>
    <property type="match status" value="1"/>
</dbReference>
<protein>
    <recommendedName>
        <fullName evidence="2">Trypsin-co-occurring domain-containing protein</fullName>
    </recommendedName>
</protein>
<evidence type="ECO:0000256" key="1">
    <source>
        <dbReference type="SAM" id="MobiDB-lite"/>
    </source>
</evidence>
<evidence type="ECO:0000313" key="3">
    <source>
        <dbReference type="EMBL" id="BDM72293.1"/>
    </source>
</evidence>
<dbReference type="RefSeq" id="WP_261955741.1">
    <property type="nucleotide sequence ID" value="NZ_AP026073.1"/>
</dbReference>
<feature type="compositionally biased region" description="Basic and acidic residues" evidence="1">
    <location>
        <begin position="116"/>
        <end position="130"/>
    </location>
</feature>
<organism evidence="3 4">
    <name type="scientific">Streptomyces nigrescens</name>
    <dbReference type="NCBI Taxonomy" id="1920"/>
    <lineage>
        <taxon>Bacteria</taxon>
        <taxon>Bacillati</taxon>
        <taxon>Actinomycetota</taxon>
        <taxon>Actinomycetes</taxon>
        <taxon>Kitasatosporales</taxon>
        <taxon>Streptomycetaceae</taxon>
        <taxon>Streptomyces</taxon>
    </lineage>
</organism>
<reference evidence="3" key="1">
    <citation type="submission" date="2022-06" db="EMBL/GenBank/DDBJ databases">
        <title>Complete genome sequence of Streptomyces nigrescens HEK616.</title>
        <authorList>
            <person name="Asamizu S."/>
            <person name="Onaka H."/>
        </authorList>
    </citation>
    <scope>NUCLEOTIDE SEQUENCE</scope>
    <source>
        <strain evidence="3">HEK616</strain>
    </source>
</reference>
<dbReference type="Proteomes" id="UP001059597">
    <property type="component" value="Chromosome"/>
</dbReference>
<dbReference type="InterPro" id="IPR045794">
    <property type="entry name" value="Trypco1"/>
</dbReference>
<dbReference type="EMBL" id="AP026073">
    <property type="protein sequence ID" value="BDM72293.1"/>
    <property type="molecule type" value="Genomic_DNA"/>
</dbReference>
<feature type="compositionally biased region" description="Basic and acidic residues" evidence="1">
    <location>
        <begin position="143"/>
        <end position="153"/>
    </location>
</feature>
<evidence type="ECO:0000259" key="2">
    <source>
        <dbReference type="Pfam" id="PF19493"/>
    </source>
</evidence>
<feature type="region of interest" description="Disordered" evidence="1">
    <location>
        <begin position="111"/>
        <end position="153"/>
    </location>
</feature>
<dbReference type="Pfam" id="PF19493">
    <property type="entry name" value="Trypco1"/>
    <property type="match status" value="1"/>
</dbReference>
<proteinExistence type="predicted"/>
<name>A0ABM8A103_STRNI</name>
<keyword evidence="4" id="KW-1185">Reference proteome</keyword>
<accession>A0ABM8A103</accession>
<gene>
    <name evidence="3" type="ORF">HEK616_57800</name>
</gene>
<evidence type="ECO:0000313" key="4">
    <source>
        <dbReference type="Proteomes" id="UP001059597"/>
    </source>
</evidence>